<dbReference type="RefSeq" id="WP_038679392.1">
    <property type="nucleotide sequence ID" value="NZ_BJMC01000009.1"/>
</dbReference>
<accession>A0A0A1DK07</accession>
<sequence length="116" mass="12255">MTETNTTSKTPTVLYADKGPVLAASRVLVESSTLDRYVEIISPGVSVDEIRWTGGTHALSIEQVGTGTAALWKLLASICHSGPTVSLHDTISHLDLRNRAAVARAINVLVGFSVVA</sequence>
<dbReference type="STRING" id="2045.KR76_15025"/>
<dbReference type="EMBL" id="CP009896">
    <property type="protein sequence ID" value="AIY17746.1"/>
    <property type="molecule type" value="Genomic_DNA"/>
</dbReference>
<dbReference type="KEGG" id="psim:KR76_15025"/>
<dbReference type="AlphaFoldDB" id="A0A0A1DK07"/>
<proteinExistence type="predicted"/>
<evidence type="ECO:0000313" key="1">
    <source>
        <dbReference type="EMBL" id="AIY17746.1"/>
    </source>
</evidence>
<organism evidence="1 2">
    <name type="scientific">Nocardioides simplex</name>
    <name type="common">Arthrobacter simplex</name>
    <dbReference type="NCBI Taxonomy" id="2045"/>
    <lineage>
        <taxon>Bacteria</taxon>
        <taxon>Bacillati</taxon>
        <taxon>Actinomycetota</taxon>
        <taxon>Actinomycetes</taxon>
        <taxon>Propionibacteriales</taxon>
        <taxon>Nocardioidaceae</taxon>
        <taxon>Pimelobacter</taxon>
    </lineage>
</organism>
<name>A0A0A1DK07_NOCSI</name>
<dbReference type="Proteomes" id="UP000030300">
    <property type="component" value="Chromosome"/>
</dbReference>
<gene>
    <name evidence="1" type="ORF">KR76_15025</name>
</gene>
<dbReference type="GeneID" id="96610165"/>
<evidence type="ECO:0000313" key="2">
    <source>
        <dbReference type="Proteomes" id="UP000030300"/>
    </source>
</evidence>
<dbReference type="HOGENOM" id="CLU_2094300_0_0_11"/>
<keyword evidence="2" id="KW-1185">Reference proteome</keyword>
<protein>
    <submittedName>
        <fullName evidence="1">Uncharacterized protein</fullName>
    </submittedName>
</protein>
<reference evidence="1 2" key="1">
    <citation type="journal article" date="2015" name="Genome Announc.">
        <title>Complete Genome Sequence of Steroid-Transforming Nocardioides simplex VKM Ac-2033D.</title>
        <authorList>
            <person name="Shtratnikova V.Y."/>
            <person name="Schelkunov M.I."/>
            <person name="Pekov Y.A."/>
            <person name="Fokina V.V."/>
            <person name="Logacheva M.D."/>
            <person name="Sokolov S.L."/>
            <person name="Bragin E.Y."/>
            <person name="Ashapkin V.V."/>
            <person name="Donova M.V."/>
        </authorList>
    </citation>
    <scope>NUCLEOTIDE SEQUENCE [LARGE SCALE GENOMIC DNA]</scope>
    <source>
        <strain evidence="1 2">VKM Ac-2033D</strain>
    </source>
</reference>